<dbReference type="InterPro" id="IPR000847">
    <property type="entry name" value="LysR_HTH_N"/>
</dbReference>
<dbReference type="RefSeq" id="WP_093387808.1">
    <property type="nucleotide sequence ID" value="NZ_FOTW01000011.1"/>
</dbReference>
<evidence type="ECO:0000256" key="4">
    <source>
        <dbReference type="ARBA" id="ARBA00023163"/>
    </source>
</evidence>
<dbReference type="Proteomes" id="UP000199470">
    <property type="component" value="Unassembled WGS sequence"/>
</dbReference>
<dbReference type="GO" id="GO:0032993">
    <property type="term" value="C:protein-DNA complex"/>
    <property type="evidence" value="ECO:0007669"/>
    <property type="project" value="TreeGrafter"/>
</dbReference>
<dbReference type="InterPro" id="IPR036388">
    <property type="entry name" value="WH-like_DNA-bd_sf"/>
</dbReference>
<gene>
    <name evidence="6" type="ORF">SAMN02982985_02442</name>
</gene>
<dbReference type="Gene3D" id="1.10.10.10">
    <property type="entry name" value="Winged helix-like DNA-binding domain superfamily/Winged helix DNA-binding domain"/>
    <property type="match status" value="1"/>
</dbReference>
<name>A0A1I4MJJ1_9BURK</name>
<dbReference type="InterPro" id="IPR036390">
    <property type="entry name" value="WH_DNA-bd_sf"/>
</dbReference>
<dbReference type="GO" id="GO:0003677">
    <property type="term" value="F:DNA binding"/>
    <property type="evidence" value="ECO:0007669"/>
    <property type="project" value="UniProtKB-KW"/>
</dbReference>
<dbReference type="PANTHER" id="PTHR30346">
    <property type="entry name" value="TRANSCRIPTIONAL DUAL REGULATOR HCAR-RELATED"/>
    <property type="match status" value="1"/>
</dbReference>
<dbReference type="InterPro" id="IPR005119">
    <property type="entry name" value="LysR_subst-bd"/>
</dbReference>
<evidence type="ECO:0000313" key="6">
    <source>
        <dbReference type="EMBL" id="SFM03434.1"/>
    </source>
</evidence>
<comment type="similarity">
    <text evidence="1">Belongs to the LysR transcriptional regulatory family.</text>
</comment>
<evidence type="ECO:0000256" key="3">
    <source>
        <dbReference type="ARBA" id="ARBA00023125"/>
    </source>
</evidence>
<feature type="domain" description="HTH lysR-type" evidence="5">
    <location>
        <begin position="4"/>
        <end position="61"/>
    </location>
</feature>
<dbReference type="SUPFAM" id="SSF53850">
    <property type="entry name" value="Periplasmic binding protein-like II"/>
    <property type="match status" value="1"/>
</dbReference>
<dbReference type="CDD" id="cd08414">
    <property type="entry name" value="PBP2_LTTR_aromatics_like"/>
    <property type="match status" value="1"/>
</dbReference>
<dbReference type="STRING" id="758825.SAMN02982985_02442"/>
<keyword evidence="2" id="KW-0805">Transcription regulation</keyword>
<dbReference type="PANTHER" id="PTHR30346:SF17">
    <property type="entry name" value="LYSR FAMILY TRANSCRIPTIONAL REGULATOR"/>
    <property type="match status" value="1"/>
</dbReference>
<dbReference type="Gene3D" id="3.40.190.10">
    <property type="entry name" value="Periplasmic binding protein-like II"/>
    <property type="match status" value="2"/>
</dbReference>
<reference evidence="6 7" key="1">
    <citation type="submission" date="2016-10" db="EMBL/GenBank/DDBJ databases">
        <authorList>
            <person name="de Groot N.N."/>
        </authorList>
    </citation>
    <scope>NUCLEOTIDE SEQUENCE [LARGE SCALE GENOMIC DNA]</scope>
    <source>
        <strain evidence="6 7">ATCC 43154</strain>
    </source>
</reference>
<evidence type="ECO:0000256" key="1">
    <source>
        <dbReference type="ARBA" id="ARBA00009437"/>
    </source>
</evidence>
<dbReference type="Pfam" id="PF00126">
    <property type="entry name" value="HTH_1"/>
    <property type="match status" value="1"/>
</dbReference>
<sequence length="295" mass="31954">MRKLDTRALEIFVAVAHCLNFRQAAEQLHMTQPPLSRAVAQLERRLAVKLFERDTQHVALTPAAVALLPLARQILGLLDAAEQALHGDGAAPPARLRLGLTVSVDADLFRGFTTALGEALGAAPLELSVAPSPKLVAGLRARRLDAVIVALPTRLFGLDVLPLKAQPMLAALPSGHPLARRRTLRLDDLRDEAVYWFERARQPAFFDHCDQVFQRHAFAPAFIREPHDHHVLLSDIAAGKGIALLPQSFAALRRSGVAYRKLAEGDELAIGLGLVVAPGHPQRALLDGLAARILG</sequence>
<dbReference type="SUPFAM" id="SSF46785">
    <property type="entry name" value="Winged helix' DNA-binding domain"/>
    <property type="match status" value="1"/>
</dbReference>
<dbReference type="AlphaFoldDB" id="A0A1I4MJJ1"/>
<keyword evidence="7" id="KW-1185">Reference proteome</keyword>
<keyword evidence="4" id="KW-0804">Transcription</keyword>
<proteinExistence type="inferred from homology"/>
<evidence type="ECO:0000313" key="7">
    <source>
        <dbReference type="Proteomes" id="UP000199470"/>
    </source>
</evidence>
<evidence type="ECO:0000259" key="5">
    <source>
        <dbReference type="PROSITE" id="PS50931"/>
    </source>
</evidence>
<dbReference type="Pfam" id="PF03466">
    <property type="entry name" value="LysR_substrate"/>
    <property type="match status" value="1"/>
</dbReference>
<protein>
    <submittedName>
        <fullName evidence="6">DNA-binding transcriptional regulator, LysR family</fullName>
    </submittedName>
</protein>
<dbReference type="PRINTS" id="PR00039">
    <property type="entry name" value="HTHLYSR"/>
</dbReference>
<dbReference type="FunFam" id="1.10.10.10:FF:000001">
    <property type="entry name" value="LysR family transcriptional regulator"/>
    <property type="match status" value="1"/>
</dbReference>
<evidence type="ECO:0000256" key="2">
    <source>
        <dbReference type="ARBA" id="ARBA00023015"/>
    </source>
</evidence>
<accession>A0A1I4MJJ1</accession>
<dbReference type="PROSITE" id="PS50931">
    <property type="entry name" value="HTH_LYSR"/>
    <property type="match status" value="1"/>
</dbReference>
<dbReference type="GO" id="GO:0003700">
    <property type="term" value="F:DNA-binding transcription factor activity"/>
    <property type="evidence" value="ECO:0007669"/>
    <property type="project" value="InterPro"/>
</dbReference>
<dbReference type="OrthoDB" id="8807047at2"/>
<organism evidence="6 7">
    <name type="scientific">Rugamonas rubra</name>
    <dbReference type="NCBI Taxonomy" id="758825"/>
    <lineage>
        <taxon>Bacteria</taxon>
        <taxon>Pseudomonadati</taxon>
        <taxon>Pseudomonadota</taxon>
        <taxon>Betaproteobacteria</taxon>
        <taxon>Burkholderiales</taxon>
        <taxon>Oxalobacteraceae</taxon>
        <taxon>Telluria group</taxon>
        <taxon>Rugamonas</taxon>
    </lineage>
</organism>
<dbReference type="EMBL" id="FOTW01000011">
    <property type="protein sequence ID" value="SFM03434.1"/>
    <property type="molecule type" value="Genomic_DNA"/>
</dbReference>
<keyword evidence="3 6" id="KW-0238">DNA-binding</keyword>